<feature type="compositionally biased region" description="Basic residues" evidence="1">
    <location>
        <begin position="206"/>
        <end position="220"/>
    </location>
</feature>
<dbReference type="PROSITE" id="PS50172">
    <property type="entry name" value="BRCT"/>
    <property type="match status" value="1"/>
</dbReference>
<dbReference type="HOGENOM" id="CLU_032842_0_0_1"/>
<dbReference type="eggNOG" id="KOG2043">
    <property type="taxonomic scope" value="Eukaryota"/>
</dbReference>
<sequence length="538" mass="59334">MSWSLAAPKTPHTEPQTYQLSEDKTAHIVHDDHGALRVVHELNPDKHTELGRIAAEAGAKEHANGVDGVADTHEEETEDEDLEDTVLAVKATQSKSQQPRATPQLSHQRSVVIQETPTAARVNGVNEYPNDTEMNINQPELTKQTPESDQVDHVEVEPYSTARTGQSQKAWNVIREVTEPQDNFLDAPGNEVSDLEETPAQVTVGRTKRAPKVVVKKRPNPARNDEDPDAEPPERPLKRTKRAAPSDNDTQDSRLSNIEVETSPAPAAATAKKGRPRKSAVKEFEDRSVSVQTAEPYSGDTPRVATSNSSITDKSHAVKFLKKQGATLVESTKEGFNILWYAYLCSYLGSSLTSASVRDGDLYNTSKVLQAVATGTPIVTDKWLTDSAKANQFLSVDAYRPSVPKQEKEWKFKLDDIFGQPQTPFEGYIIHFTTSAHALYKPFTEIEQVCKAAGAVKVTKKKMDKSGKVIVLAVEGEDKEAEKLMQDGITCYYRHLLPMSIFRGTLDLDSDEFKISAGGTDEAADTTKESRSRRGRKG</sequence>
<feature type="compositionally biased region" description="Acidic residues" evidence="1">
    <location>
        <begin position="73"/>
        <end position="82"/>
    </location>
</feature>
<dbReference type="RefSeq" id="XP_001800695.1">
    <property type="nucleotide sequence ID" value="XM_001800643.1"/>
</dbReference>
<dbReference type="InterPro" id="IPR001357">
    <property type="entry name" value="BRCT_dom"/>
</dbReference>
<feature type="region of interest" description="Disordered" evidence="1">
    <location>
        <begin position="519"/>
        <end position="538"/>
    </location>
</feature>
<dbReference type="Gene3D" id="3.40.50.10190">
    <property type="entry name" value="BRCT domain"/>
    <property type="match status" value="2"/>
</dbReference>
<name>Q0UCT9_PHANO</name>
<dbReference type="InParanoid" id="Q0UCT9"/>
<dbReference type="CDD" id="cd17744">
    <property type="entry name" value="BRCT_MDC1_rpt1"/>
    <property type="match status" value="1"/>
</dbReference>
<evidence type="ECO:0000259" key="2">
    <source>
        <dbReference type="PROSITE" id="PS50172"/>
    </source>
</evidence>
<feature type="region of interest" description="Disordered" evidence="1">
    <location>
        <begin position="57"/>
        <end position="82"/>
    </location>
</feature>
<gene>
    <name evidence="3" type="ORF">SNOG_10425</name>
</gene>
<dbReference type="GeneID" id="5977561"/>
<organism evidence="3 4">
    <name type="scientific">Phaeosphaeria nodorum (strain SN15 / ATCC MYA-4574 / FGSC 10173)</name>
    <name type="common">Glume blotch fungus</name>
    <name type="synonym">Parastagonospora nodorum</name>
    <dbReference type="NCBI Taxonomy" id="321614"/>
    <lineage>
        <taxon>Eukaryota</taxon>
        <taxon>Fungi</taxon>
        <taxon>Dikarya</taxon>
        <taxon>Ascomycota</taxon>
        <taxon>Pezizomycotina</taxon>
        <taxon>Dothideomycetes</taxon>
        <taxon>Pleosporomycetidae</taxon>
        <taxon>Pleosporales</taxon>
        <taxon>Pleosporineae</taxon>
        <taxon>Phaeosphaeriaceae</taxon>
        <taxon>Parastagonospora</taxon>
    </lineage>
</organism>
<feature type="region of interest" description="Disordered" evidence="1">
    <location>
        <begin position="183"/>
        <end position="310"/>
    </location>
</feature>
<feature type="compositionally biased region" description="Polar residues" evidence="1">
    <location>
        <begin position="132"/>
        <end position="148"/>
    </location>
</feature>
<dbReference type="EMBL" id="CH445341">
    <property type="protein sequence ID" value="EAT81819.2"/>
    <property type="molecule type" value="Genomic_DNA"/>
</dbReference>
<feature type="domain" description="BRCT" evidence="2">
    <location>
        <begin position="292"/>
        <end position="401"/>
    </location>
</feature>
<accession>Q0UCT9</accession>
<protein>
    <recommendedName>
        <fullName evidence="2">BRCT domain-containing protein</fullName>
    </recommendedName>
</protein>
<dbReference type="AlphaFoldDB" id="Q0UCT9"/>
<reference evidence="4" key="1">
    <citation type="journal article" date="2007" name="Plant Cell">
        <title>Dothideomycete-plant interactions illuminated by genome sequencing and EST analysis of the wheat pathogen Stagonospora nodorum.</title>
        <authorList>
            <person name="Hane J.K."/>
            <person name="Lowe R.G."/>
            <person name="Solomon P.S."/>
            <person name="Tan K.C."/>
            <person name="Schoch C.L."/>
            <person name="Spatafora J.W."/>
            <person name="Crous P.W."/>
            <person name="Kodira C."/>
            <person name="Birren B.W."/>
            <person name="Galagan J.E."/>
            <person name="Torriani S.F."/>
            <person name="McDonald B.A."/>
            <person name="Oliver R.P."/>
        </authorList>
    </citation>
    <scope>NUCLEOTIDE SEQUENCE [LARGE SCALE GENOMIC DNA]</scope>
    <source>
        <strain evidence="4">SN15 / ATCC MYA-4574 / FGSC 10173</strain>
    </source>
</reference>
<feature type="region of interest" description="Disordered" evidence="1">
    <location>
        <begin position="115"/>
        <end position="152"/>
    </location>
</feature>
<evidence type="ECO:0000313" key="4">
    <source>
        <dbReference type="Proteomes" id="UP000001055"/>
    </source>
</evidence>
<dbReference type="InterPro" id="IPR036420">
    <property type="entry name" value="BRCT_dom_sf"/>
</dbReference>
<evidence type="ECO:0000313" key="3">
    <source>
        <dbReference type="EMBL" id="EAT81819.2"/>
    </source>
</evidence>
<dbReference type="SUPFAM" id="SSF52113">
    <property type="entry name" value="BRCT domain"/>
    <property type="match status" value="1"/>
</dbReference>
<dbReference type="Proteomes" id="UP000001055">
    <property type="component" value="Unassembled WGS sequence"/>
</dbReference>
<evidence type="ECO:0000256" key="1">
    <source>
        <dbReference type="SAM" id="MobiDB-lite"/>
    </source>
</evidence>
<dbReference type="VEuPathDB" id="FungiDB:JI435_104250"/>
<dbReference type="STRING" id="321614.Q0UCT9"/>
<proteinExistence type="predicted"/>
<dbReference type="KEGG" id="pno:SNOG_10425"/>